<dbReference type="Pfam" id="PF02811">
    <property type="entry name" value="PHP"/>
    <property type="match status" value="1"/>
</dbReference>
<dbReference type="GeneID" id="86063792"/>
<dbReference type="InterPro" id="IPR052018">
    <property type="entry name" value="PHP_domain"/>
</dbReference>
<gene>
    <name evidence="2" type="ORF">DFR60_11494</name>
</gene>
<evidence type="ECO:0000313" key="3">
    <source>
        <dbReference type="Proteomes" id="UP000248057"/>
    </source>
</evidence>
<accession>A0A2V3XXK5</accession>
<dbReference type="PANTHER" id="PTHR42924:SF3">
    <property type="entry name" value="POLYMERASE_HISTIDINOL PHOSPHATASE N-TERMINAL DOMAIN-CONTAINING PROTEIN"/>
    <property type="match status" value="1"/>
</dbReference>
<organism evidence="2 3">
    <name type="scientific">Hungatella effluvii</name>
    <dbReference type="NCBI Taxonomy" id="1096246"/>
    <lineage>
        <taxon>Bacteria</taxon>
        <taxon>Bacillati</taxon>
        <taxon>Bacillota</taxon>
        <taxon>Clostridia</taxon>
        <taxon>Lachnospirales</taxon>
        <taxon>Lachnospiraceae</taxon>
        <taxon>Hungatella</taxon>
    </lineage>
</organism>
<dbReference type="InterPro" id="IPR004013">
    <property type="entry name" value="PHP_dom"/>
</dbReference>
<dbReference type="Proteomes" id="UP000248057">
    <property type="component" value="Unassembled WGS sequence"/>
</dbReference>
<sequence>MELIDLHVHSNASDGTLTPAAVVALAVEKELTAIALTDHDTIAGIPQAIEAARGLPIEIIPGIELSCHYEGEEIHVLGLYVNPDDPAFLRETDRLLILREKRNDEMIRRFSEDGMVLTREELTAGNPDTVITRAHFARVLMEKGYVSSMDQAFKKYLKYGGRWCPKKETIEPSYALRILTGCGASPVLAHPYQYHLGDARLEALVASLKEDGLAGLEVYHSSNNQYESGKLKKLAVKYGLFPTGGSDFHGANKPDIGIGCGRGNLRISALLLDDIKQTRAKNINSRA</sequence>
<proteinExistence type="predicted"/>
<dbReference type="GO" id="GO:0035312">
    <property type="term" value="F:5'-3' DNA exonuclease activity"/>
    <property type="evidence" value="ECO:0007669"/>
    <property type="project" value="TreeGrafter"/>
</dbReference>
<dbReference type="EMBL" id="QJKD01000014">
    <property type="protein sequence ID" value="PXX49305.1"/>
    <property type="molecule type" value="Genomic_DNA"/>
</dbReference>
<keyword evidence="3" id="KW-1185">Reference proteome</keyword>
<evidence type="ECO:0000259" key="1">
    <source>
        <dbReference type="SMART" id="SM00481"/>
    </source>
</evidence>
<dbReference type="GO" id="GO:0004534">
    <property type="term" value="F:5'-3' RNA exonuclease activity"/>
    <property type="evidence" value="ECO:0007669"/>
    <property type="project" value="TreeGrafter"/>
</dbReference>
<dbReference type="SMART" id="SM00481">
    <property type="entry name" value="POLIIIAc"/>
    <property type="match status" value="1"/>
</dbReference>
<dbReference type="CDD" id="cd07438">
    <property type="entry name" value="PHP_HisPPase_AMP"/>
    <property type="match status" value="1"/>
</dbReference>
<dbReference type="SUPFAM" id="SSF89550">
    <property type="entry name" value="PHP domain-like"/>
    <property type="match status" value="1"/>
</dbReference>
<dbReference type="AlphaFoldDB" id="A0A2V3XXK5"/>
<comment type="caution">
    <text evidence="2">The sequence shown here is derived from an EMBL/GenBank/DDBJ whole genome shotgun (WGS) entry which is preliminary data.</text>
</comment>
<feature type="domain" description="Polymerase/histidinol phosphatase N-terminal" evidence="1">
    <location>
        <begin position="4"/>
        <end position="69"/>
    </location>
</feature>
<dbReference type="InterPro" id="IPR003141">
    <property type="entry name" value="Pol/His_phosphatase_N"/>
</dbReference>
<dbReference type="Gene3D" id="1.10.150.650">
    <property type="match status" value="1"/>
</dbReference>
<reference evidence="2 3" key="1">
    <citation type="submission" date="2018-05" db="EMBL/GenBank/DDBJ databases">
        <title>Genomic Encyclopedia of Type Strains, Phase IV (KMG-IV): sequencing the most valuable type-strain genomes for metagenomic binning, comparative biology and taxonomic classification.</title>
        <authorList>
            <person name="Goeker M."/>
        </authorList>
    </citation>
    <scope>NUCLEOTIDE SEQUENCE [LARGE SCALE GENOMIC DNA]</scope>
    <source>
        <strain evidence="2 3">DSM 24995</strain>
    </source>
</reference>
<protein>
    <recommendedName>
        <fullName evidence="1">Polymerase/histidinol phosphatase N-terminal domain-containing protein</fullName>
    </recommendedName>
</protein>
<dbReference type="InterPro" id="IPR016195">
    <property type="entry name" value="Pol/histidinol_Pase-like"/>
</dbReference>
<dbReference type="Gene3D" id="3.20.20.140">
    <property type="entry name" value="Metal-dependent hydrolases"/>
    <property type="match status" value="1"/>
</dbReference>
<name>A0A2V3XXK5_9FIRM</name>
<evidence type="ECO:0000313" key="2">
    <source>
        <dbReference type="EMBL" id="PXX49305.1"/>
    </source>
</evidence>
<dbReference type="PANTHER" id="PTHR42924">
    <property type="entry name" value="EXONUCLEASE"/>
    <property type="match status" value="1"/>
</dbReference>
<dbReference type="RefSeq" id="WP_110324957.1">
    <property type="nucleotide sequence ID" value="NZ_QJKD01000014.1"/>
</dbReference>